<dbReference type="PANTHER" id="PTHR45689">
    <property type="entry name" value="I[[H]] CHANNEL, ISOFORM E"/>
    <property type="match status" value="1"/>
</dbReference>
<name>A0A8S1XGD4_PAROT</name>
<dbReference type="InterPro" id="IPR005821">
    <property type="entry name" value="Ion_trans_dom"/>
</dbReference>
<keyword evidence="5" id="KW-0862">Zinc</keyword>
<evidence type="ECO:0000256" key="8">
    <source>
        <dbReference type="SAM" id="Phobius"/>
    </source>
</evidence>
<evidence type="ECO:0000256" key="6">
    <source>
        <dbReference type="SAM" id="Coils"/>
    </source>
</evidence>
<feature type="domain" description="Cyclic nucleotide-binding" evidence="9">
    <location>
        <begin position="474"/>
        <end position="537"/>
    </location>
</feature>
<feature type="domain" description="CCHC-type" evidence="10">
    <location>
        <begin position="567"/>
        <end position="583"/>
    </location>
</feature>
<dbReference type="InterPro" id="IPR000595">
    <property type="entry name" value="cNMP-bd_dom"/>
</dbReference>
<organism evidence="11 12">
    <name type="scientific">Paramecium octaurelia</name>
    <dbReference type="NCBI Taxonomy" id="43137"/>
    <lineage>
        <taxon>Eukaryota</taxon>
        <taxon>Sar</taxon>
        <taxon>Alveolata</taxon>
        <taxon>Ciliophora</taxon>
        <taxon>Intramacronucleata</taxon>
        <taxon>Oligohymenophorea</taxon>
        <taxon>Peniculida</taxon>
        <taxon>Parameciidae</taxon>
        <taxon>Paramecium</taxon>
    </lineage>
</organism>
<dbReference type="CDD" id="cd00038">
    <property type="entry name" value="CAP_ED"/>
    <property type="match status" value="1"/>
</dbReference>
<feature type="transmembrane region" description="Helical" evidence="8">
    <location>
        <begin position="332"/>
        <end position="356"/>
    </location>
</feature>
<keyword evidence="3 8" id="KW-1133">Transmembrane helix</keyword>
<gene>
    <name evidence="11" type="ORF">POCTA_138.1.T1210113</name>
</gene>
<dbReference type="InterPro" id="IPR001878">
    <property type="entry name" value="Znf_CCHC"/>
</dbReference>
<dbReference type="GO" id="GO:0008270">
    <property type="term" value="F:zinc ion binding"/>
    <property type="evidence" value="ECO:0007669"/>
    <property type="project" value="UniProtKB-KW"/>
</dbReference>
<evidence type="ECO:0000256" key="1">
    <source>
        <dbReference type="ARBA" id="ARBA00004141"/>
    </source>
</evidence>
<dbReference type="OrthoDB" id="299691at2759"/>
<keyword evidence="6" id="KW-0175">Coiled coil</keyword>
<evidence type="ECO:0000259" key="9">
    <source>
        <dbReference type="PROSITE" id="PS50042"/>
    </source>
</evidence>
<feature type="coiled-coil region" evidence="6">
    <location>
        <begin position="34"/>
        <end position="61"/>
    </location>
</feature>
<evidence type="ECO:0000256" key="2">
    <source>
        <dbReference type="ARBA" id="ARBA00022692"/>
    </source>
</evidence>
<dbReference type="GO" id="GO:0098855">
    <property type="term" value="C:HCN channel complex"/>
    <property type="evidence" value="ECO:0007669"/>
    <property type="project" value="TreeGrafter"/>
</dbReference>
<evidence type="ECO:0000256" key="7">
    <source>
        <dbReference type="SAM" id="MobiDB-lite"/>
    </source>
</evidence>
<keyword evidence="2 8" id="KW-0812">Transmembrane</keyword>
<dbReference type="GO" id="GO:0003676">
    <property type="term" value="F:nucleic acid binding"/>
    <property type="evidence" value="ECO:0007669"/>
    <property type="project" value="InterPro"/>
</dbReference>
<dbReference type="GO" id="GO:0005249">
    <property type="term" value="F:voltage-gated potassium channel activity"/>
    <property type="evidence" value="ECO:0007669"/>
    <property type="project" value="TreeGrafter"/>
</dbReference>
<sequence>MLHRQYIEQANNQSLQVLEGKEYHFLGDKLVLSENSDEEEIKEQKKEFKVLQKTKKKLNWRKSMGMIFVQRRSSAISYVEFNWEKFQLRLRGLLKKIIKGFTIEKPYILSPDGSLKMMWDLLCLGLVMYEMISIPLQISFEIDVSVEFSRVSTGIFAFDILLNFNTGIFEDGLLKMNRNAIIKDYVQFWFWVDFTTTFPYDIILDESSNFIQSAKLLRLLKFLRFIKILKLLRLAKLKKIMDKFNEILQLNSILAAILTFGKLFLFVLFFAHLLGCIFHFTAQQEDKNISWLGDLYDADWYIRYINSLYWGVTTMTTVGYGDISPLNPTERFLGIFLLLIACGGFAFTMNSIGFALQKISEKSSQTKDKLSQVNKYMKKAKIPETLQNKIRKYLEYVWDRNGGVVLQQITGALSVDLSKELQEQVNGKLFGYLDIFWSNHSYDFLVLQVMPIMKEKVFCPQEIIFDESQQESYDIFMIQSGEVDIYFQKTNISVDKKGKNEFFGEISFYSGQKRTASTKSVDFSNIFIINSSDFLKLARSHSNDVQTYFKIRHKIVFDKDYSAISIRCYMCQMDDHIARDCPSLHFQVQASHYLAFLQQVKHVQQSSFVRKDRLDFNARFHHNLISRVQDKFMNTEKKIQYYQEHKSHMLISIEQSEVQSIQTEGDDQNAINQINRLDNFDRRFKSSVRLKHRKIDFIGRSTESIGRKIRTVNKVTTIIRRDPMGKLTISCGSEDDQFDKVALDRINKYLEDFHKKISLSRKKEWKEFSSIPNFEKYHEYHIYYPESNISKIIPQYQKQKAKIMTDVSLNSQTFGEEELIAYAQYYCYELGVAEISNFFTKTQNRNVLTFEQQRIFRLDRRTKKMQNYIRKPARIKTAILVLKAVKKFSKSLKNIPVEETFQLQKKQVIEYTQRKFIKPLQRKCQSKSQNSDEFYLSLETCLDSEAISNFCKRGTNFSIEEEYNPQFLQNPLANELPNFARVQIQLNHTIQQQPEITYIQTDIYQNDHQNQKDSEQEQRNNKDNCNEPIEELNGDVYKLIQVDDINYLQTFQSNIIENQKKASRDKKLIPKTLHQDLTKGIHKILIKK</sequence>
<feature type="transmembrane region" description="Helical" evidence="8">
    <location>
        <begin position="300"/>
        <end position="320"/>
    </location>
</feature>
<dbReference type="PANTHER" id="PTHR45689:SF5">
    <property type="entry name" value="I[[H]] CHANNEL, ISOFORM E"/>
    <property type="match status" value="1"/>
</dbReference>
<evidence type="ECO:0000313" key="12">
    <source>
        <dbReference type="Proteomes" id="UP000683925"/>
    </source>
</evidence>
<reference evidence="11" key="1">
    <citation type="submission" date="2021-01" db="EMBL/GenBank/DDBJ databases">
        <authorList>
            <consortium name="Genoscope - CEA"/>
            <person name="William W."/>
        </authorList>
    </citation>
    <scope>NUCLEOTIDE SEQUENCE</scope>
</reference>
<evidence type="ECO:0000256" key="5">
    <source>
        <dbReference type="PROSITE-ProRule" id="PRU00047"/>
    </source>
</evidence>
<dbReference type="SMART" id="SM00343">
    <property type="entry name" value="ZnF_C2HC"/>
    <property type="match status" value="1"/>
</dbReference>
<comment type="subcellular location">
    <subcellularLocation>
        <location evidence="1">Membrane</location>
        <topology evidence="1">Multi-pass membrane protein</topology>
    </subcellularLocation>
</comment>
<dbReference type="PROSITE" id="PS50042">
    <property type="entry name" value="CNMP_BINDING_3"/>
    <property type="match status" value="1"/>
</dbReference>
<feature type="compositionally biased region" description="Basic and acidic residues" evidence="7">
    <location>
        <begin position="1009"/>
        <end position="1025"/>
    </location>
</feature>
<dbReference type="EMBL" id="CAJJDP010000121">
    <property type="protein sequence ID" value="CAD8200205.1"/>
    <property type="molecule type" value="Genomic_DNA"/>
</dbReference>
<dbReference type="GO" id="GO:0035725">
    <property type="term" value="P:sodium ion transmembrane transport"/>
    <property type="evidence" value="ECO:0007669"/>
    <property type="project" value="TreeGrafter"/>
</dbReference>
<proteinExistence type="predicted"/>
<feature type="region of interest" description="Disordered" evidence="7">
    <location>
        <begin position="1007"/>
        <end position="1028"/>
    </location>
</feature>
<keyword evidence="5" id="KW-0479">Metal-binding</keyword>
<dbReference type="Pfam" id="PF00520">
    <property type="entry name" value="Ion_trans"/>
    <property type="match status" value="1"/>
</dbReference>
<keyword evidence="4 8" id="KW-0472">Membrane</keyword>
<evidence type="ECO:0000256" key="3">
    <source>
        <dbReference type="ARBA" id="ARBA00022989"/>
    </source>
</evidence>
<dbReference type="OMA" id="DADWYIR"/>
<evidence type="ECO:0008006" key="13">
    <source>
        <dbReference type="Google" id="ProtNLM"/>
    </source>
</evidence>
<keyword evidence="12" id="KW-1185">Reference proteome</keyword>
<evidence type="ECO:0000256" key="4">
    <source>
        <dbReference type="ARBA" id="ARBA00023136"/>
    </source>
</evidence>
<protein>
    <recommendedName>
        <fullName evidence="13">Cyclic nucleotide-binding domain-containing protein</fullName>
    </recommendedName>
</protein>
<dbReference type="Pfam" id="PF00027">
    <property type="entry name" value="cNMP_binding"/>
    <property type="match status" value="1"/>
</dbReference>
<dbReference type="Proteomes" id="UP000683925">
    <property type="component" value="Unassembled WGS sequence"/>
</dbReference>
<comment type="caution">
    <text evidence="11">The sequence shown here is derived from an EMBL/GenBank/DDBJ whole genome shotgun (WGS) entry which is preliminary data.</text>
</comment>
<evidence type="ECO:0000313" key="11">
    <source>
        <dbReference type="EMBL" id="CAD8200205.1"/>
    </source>
</evidence>
<accession>A0A8S1XGD4</accession>
<dbReference type="AlphaFoldDB" id="A0A8S1XGD4"/>
<evidence type="ECO:0000259" key="10">
    <source>
        <dbReference type="PROSITE" id="PS50158"/>
    </source>
</evidence>
<keyword evidence="5" id="KW-0863">Zinc-finger</keyword>
<dbReference type="InterPro" id="IPR051413">
    <property type="entry name" value="K/Na_HCN_channel"/>
</dbReference>
<feature type="transmembrane region" description="Helical" evidence="8">
    <location>
        <begin position="253"/>
        <end position="280"/>
    </location>
</feature>
<dbReference type="GO" id="GO:0003254">
    <property type="term" value="P:regulation of membrane depolarization"/>
    <property type="evidence" value="ECO:0007669"/>
    <property type="project" value="TreeGrafter"/>
</dbReference>
<dbReference type="PROSITE" id="PS50158">
    <property type="entry name" value="ZF_CCHC"/>
    <property type="match status" value="1"/>
</dbReference>